<dbReference type="EMBL" id="PYHP01000061">
    <property type="protein sequence ID" value="PUA37106.1"/>
    <property type="molecule type" value="Genomic_DNA"/>
</dbReference>
<organism evidence="2 3">
    <name type="scientific">Paenibacillus elgii</name>
    <dbReference type="NCBI Taxonomy" id="189691"/>
    <lineage>
        <taxon>Bacteria</taxon>
        <taxon>Bacillati</taxon>
        <taxon>Bacillota</taxon>
        <taxon>Bacilli</taxon>
        <taxon>Bacillales</taxon>
        <taxon>Paenibacillaceae</taxon>
        <taxon>Paenibacillus</taxon>
    </lineage>
</organism>
<reference evidence="2 3" key="1">
    <citation type="submission" date="2018-03" db="EMBL/GenBank/DDBJ databases">
        <title>Genome sequence of Paenibacillus elgii strain AC13 an antimicrobial compound producing bacteria.</title>
        <authorList>
            <person name="Kurokawa A.S."/>
            <person name="Araujo J.F."/>
            <person name="Costa R.A."/>
            <person name="Ortega D.B."/>
            <person name="Pires A.S."/>
            <person name="Pappas G.J.Jr."/>
            <person name="Franco O.L."/>
            <person name="Barreto C."/>
            <person name="Magalhaes B.S."/>
            <person name="Kruger R.H."/>
        </authorList>
    </citation>
    <scope>NUCLEOTIDE SEQUENCE [LARGE SCALE GENOMIC DNA]</scope>
    <source>
        <strain evidence="2 3">AC13</strain>
    </source>
</reference>
<name>A0A2T6FYY1_9BACL</name>
<protein>
    <submittedName>
        <fullName evidence="2">Uncharacterized protein</fullName>
    </submittedName>
</protein>
<feature type="region of interest" description="Disordered" evidence="1">
    <location>
        <begin position="343"/>
        <end position="370"/>
    </location>
</feature>
<gene>
    <name evidence="2" type="ORF">C8Z91_21320</name>
</gene>
<dbReference type="AlphaFoldDB" id="A0A2T6FYY1"/>
<comment type="caution">
    <text evidence="2">The sequence shown here is derived from an EMBL/GenBank/DDBJ whole genome shotgun (WGS) entry which is preliminary data.</text>
</comment>
<accession>A0A2T6FYY1</accession>
<sequence>KAKESEHGEGAGKRPHGSAEGDSTPSGPPKDGKYIAGGFDASNPSDAIGALLQKMMKEMKDNSPFVIARVEQPVPVGIGMHGGPRYTFTIMKREDYNALYSSASDHTGGGGRGGSGRHDRDKPKRRDEEEQRKRHDEEERERKEREERERREEEEHKHREEERKRQEEERKRREEERKRKEEERKHREEEHKRLEDKEGPEGTGNVPPIKPIEPRGEPIKFEPVVKQEKIAQKTYDRLRETGLDMNELEIFSKNTGLSLEEAIKLKKHLFLTEHVNLPDTVTGKYYYTGYFHPDMHIAYGWEKALKGELNLEEKAWFRQLADHELAESKMMQEGMPYRKIESWNPKEGITGRPPNQGAHELAPPPPDDFPNIIADNTLL</sequence>
<proteinExistence type="predicted"/>
<feature type="non-terminal residue" evidence="2">
    <location>
        <position position="1"/>
    </location>
</feature>
<feature type="region of interest" description="Disordered" evidence="1">
    <location>
        <begin position="1"/>
        <end position="45"/>
    </location>
</feature>
<feature type="compositionally biased region" description="Basic and acidic residues" evidence="1">
    <location>
        <begin position="116"/>
        <end position="200"/>
    </location>
</feature>
<evidence type="ECO:0000313" key="3">
    <source>
        <dbReference type="Proteomes" id="UP000244184"/>
    </source>
</evidence>
<feature type="compositionally biased region" description="Basic and acidic residues" evidence="1">
    <location>
        <begin position="1"/>
        <end position="12"/>
    </location>
</feature>
<evidence type="ECO:0000256" key="1">
    <source>
        <dbReference type="SAM" id="MobiDB-lite"/>
    </source>
</evidence>
<evidence type="ECO:0000313" key="2">
    <source>
        <dbReference type="EMBL" id="PUA37106.1"/>
    </source>
</evidence>
<dbReference type="RefSeq" id="WP_223275694.1">
    <property type="nucleotide sequence ID" value="NZ_PYHP01000061.1"/>
</dbReference>
<feature type="region of interest" description="Disordered" evidence="1">
    <location>
        <begin position="101"/>
        <end position="216"/>
    </location>
</feature>
<dbReference type="Proteomes" id="UP000244184">
    <property type="component" value="Unassembled WGS sequence"/>
</dbReference>